<dbReference type="OrthoDB" id="9759736at2"/>
<evidence type="ECO:0000256" key="3">
    <source>
        <dbReference type="ARBA" id="ARBA00013308"/>
    </source>
</evidence>
<dbReference type="InterPro" id="IPR012340">
    <property type="entry name" value="NA-bd_OB-fold"/>
</dbReference>
<keyword evidence="9 15" id="KW-0460">Magnesium</keyword>
<dbReference type="FunFam" id="3.30.470.30:FF:000001">
    <property type="entry name" value="DNA ligase"/>
    <property type="match status" value="1"/>
</dbReference>
<dbReference type="FunFam" id="3.40.50.10190:FF:000045">
    <property type="entry name" value="DNA ligase"/>
    <property type="match status" value="1"/>
</dbReference>
<evidence type="ECO:0000256" key="1">
    <source>
        <dbReference type="ARBA" id="ARBA00004067"/>
    </source>
</evidence>
<dbReference type="AlphaFoldDB" id="A0A448VQ13"/>
<dbReference type="Gene3D" id="6.20.10.30">
    <property type="match status" value="1"/>
</dbReference>
<dbReference type="InterPro" id="IPR013839">
    <property type="entry name" value="DNAligase_adenylation"/>
</dbReference>
<evidence type="ECO:0000256" key="14">
    <source>
        <dbReference type="ARBA" id="ARBA00060881"/>
    </source>
</evidence>
<dbReference type="PIRSF" id="PIRSF001604">
    <property type="entry name" value="LigA"/>
    <property type="match status" value="1"/>
</dbReference>
<dbReference type="Gene3D" id="2.40.50.140">
    <property type="entry name" value="Nucleic acid-binding proteins"/>
    <property type="match status" value="1"/>
</dbReference>
<dbReference type="Gene3D" id="3.30.470.30">
    <property type="entry name" value="DNA ligase/mRNA capping enzyme"/>
    <property type="match status" value="1"/>
</dbReference>
<dbReference type="FunFam" id="1.10.287.610:FF:000002">
    <property type="entry name" value="DNA ligase"/>
    <property type="match status" value="1"/>
</dbReference>
<evidence type="ECO:0000256" key="7">
    <source>
        <dbReference type="ARBA" id="ARBA00022763"/>
    </source>
</evidence>
<dbReference type="SUPFAM" id="SSF50249">
    <property type="entry name" value="Nucleic acid-binding proteins"/>
    <property type="match status" value="1"/>
</dbReference>
<dbReference type="Pfam" id="PF12826">
    <property type="entry name" value="HHH_2"/>
    <property type="match status" value="1"/>
</dbReference>
<dbReference type="Pfam" id="PF01653">
    <property type="entry name" value="DNA_ligase_aden"/>
    <property type="match status" value="1"/>
</dbReference>
<dbReference type="PANTHER" id="PTHR23389:SF9">
    <property type="entry name" value="DNA LIGASE"/>
    <property type="match status" value="1"/>
</dbReference>
<dbReference type="FunFam" id="1.10.150.20:FF:000006">
    <property type="entry name" value="DNA ligase"/>
    <property type="match status" value="1"/>
</dbReference>
<dbReference type="EC" id="6.5.1.2" evidence="2 15"/>
<dbReference type="SUPFAM" id="SSF56091">
    <property type="entry name" value="DNA ligase/mRNA capping enzyme, catalytic domain"/>
    <property type="match status" value="1"/>
</dbReference>
<dbReference type="GO" id="GO:0005829">
    <property type="term" value="C:cytosol"/>
    <property type="evidence" value="ECO:0007669"/>
    <property type="project" value="TreeGrafter"/>
</dbReference>
<comment type="function">
    <text evidence="1 15">DNA ligase that catalyzes the formation of phosphodiester linkages between 5'-phosphoryl and 3'-hydroxyl groups in double-stranded DNA using NAD as a coenzyme and as the energy source for the reaction. It is essential for DNA replication and repair of damaged DNA.</text>
</comment>
<feature type="binding site" evidence="15">
    <location>
        <position position="144"/>
    </location>
    <ligand>
        <name>NAD(+)</name>
        <dbReference type="ChEBI" id="CHEBI:57540"/>
    </ligand>
</feature>
<evidence type="ECO:0000256" key="10">
    <source>
        <dbReference type="ARBA" id="ARBA00023027"/>
    </source>
</evidence>
<evidence type="ECO:0000256" key="5">
    <source>
        <dbReference type="ARBA" id="ARBA00022705"/>
    </source>
</evidence>
<evidence type="ECO:0000313" key="18">
    <source>
        <dbReference type="EMBL" id="VEJ51843.1"/>
    </source>
</evidence>
<keyword evidence="8 15" id="KW-0862">Zinc</keyword>
<dbReference type="Gene3D" id="1.10.150.20">
    <property type="entry name" value="5' to 3' exonuclease, C-terminal subdomain"/>
    <property type="match status" value="2"/>
</dbReference>
<dbReference type="NCBIfam" id="TIGR00575">
    <property type="entry name" value="dnlj"/>
    <property type="match status" value="1"/>
</dbReference>
<feature type="binding site" evidence="15">
    <location>
        <position position="121"/>
    </location>
    <ligand>
        <name>NAD(+)</name>
        <dbReference type="ChEBI" id="CHEBI:57540"/>
    </ligand>
</feature>
<dbReference type="FunFam" id="2.40.50.140:FF:000012">
    <property type="entry name" value="DNA ligase"/>
    <property type="match status" value="1"/>
</dbReference>
<feature type="binding site" evidence="15">
    <location>
        <position position="473"/>
    </location>
    <ligand>
        <name>Zn(2+)</name>
        <dbReference type="ChEBI" id="CHEBI:29105"/>
    </ligand>
</feature>
<dbReference type="GO" id="GO:0046872">
    <property type="term" value="F:metal ion binding"/>
    <property type="evidence" value="ECO:0007669"/>
    <property type="project" value="UniProtKB-KW"/>
</dbReference>
<dbReference type="RefSeq" id="WP_004283686.1">
    <property type="nucleotide sequence ID" value="NZ_CAUJRG010000005.1"/>
</dbReference>
<dbReference type="InterPro" id="IPR033136">
    <property type="entry name" value="DNA_ligase_CS"/>
</dbReference>
<feature type="binding site" evidence="15">
    <location>
        <begin position="32"/>
        <end position="36"/>
    </location>
    <ligand>
        <name>NAD(+)</name>
        <dbReference type="ChEBI" id="CHEBI:57540"/>
    </ligand>
</feature>
<evidence type="ECO:0000256" key="9">
    <source>
        <dbReference type="ARBA" id="ARBA00022842"/>
    </source>
</evidence>
<dbReference type="Proteomes" id="UP000272771">
    <property type="component" value="Chromosome"/>
</dbReference>
<evidence type="ECO:0000259" key="17">
    <source>
        <dbReference type="PROSITE" id="PS50172"/>
    </source>
</evidence>
<evidence type="ECO:0000256" key="11">
    <source>
        <dbReference type="ARBA" id="ARBA00023204"/>
    </source>
</evidence>
<dbReference type="InterPro" id="IPR018239">
    <property type="entry name" value="DNA_ligase_AS"/>
</dbReference>
<dbReference type="SMART" id="SM00532">
    <property type="entry name" value="LIGANc"/>
    <property type="match status" value="1"/>
</dbReference>
<reference evidence="18 19" key="1">
    <citation type="submission" date="2018-12" db="EMBL/GenBank/DDBJ databases">
        <authorList>
            <consortium name="Pathogen Informatics"/>
        </authorList>
    </citation>
    <scope>NUCLEOTIDE SEQUENCE [LARGE SCALE GENOMIC DNA]</scope>
    <source>
        <strain evidence="18 19">NCTC12742</strain>
    </source>
</reference>
<feature type="active site" description="N6-AMP-lysine intermediate" evidence="15">
    <location>
        <position position="123"/>
    </location>
</feature>
<dbReference type="Pfam" id="PF03119">
    <property type="entry name" value="DNA_ligase_ZBD"/>
    <property type="match status" value="1"/>
</dbReference>
<organism evidence="18 19">
    <name type="scientific">Neisseria weaveri</name>
    <dbReference type="NCBI Taxonomy" id="28091"/>
    <lineage>
        <taxon>Bacteria</taxon>
        <taxon>Pseudomonadati</taxon>
        <taxon>Pseudomonadota</taxon>
        <taxon>Betaproteobacteria</taxon>
        <taxon>Neisseriales</taxon>
        <taxon>Neisseriaceae</taxon>
        <taxon>Neisseria</taxon>
    </lineage>
</organism>
<dbReference type="InterPro" id="IPR004149">
    <property type="entry name" value="Znf_DNAligase_C4"/>
</dbReference>
<comment type="catalytic activity">
    <reaction evidence="13 15 16">
        <text>NAD(+) + (deoxyribonucleotide)n-3'-hydroxyl + 5'-phospho-(deoxyribonucleotide)m = (deoxyribonucleotide)n+m + AMP + beta-nicotinamide D-nucleotide.</text>
        <dbReference type="EC" id="6.5.1.2"/>
    </reaction>
</comment>
<dbReference type="PROSITE" id="PS01056">
    <property type="entry name" value="DNA_LIGASE_N2"/>
    <property type="match status" value="1"/>
</dbReference>
<evidence type="ECO:0000256" key="6">
    <source>
        <dbReference type="ARBA" id="ARBA00022723"/>
    </source>
</evidence>
<feature type="binding site" evidence="15">
    <location>
        <position position="299"/>
    </location>
    <ligand>
        <name>NAD(+)</name>
        <dbReference type="ChEBI" id="CHEBI:57540"/>
    </ligand>
</feature>
<dbReference type="InterPro" id="IPR001679">
    <property type="entry name" value="DNA_ligase"/>
</dbReference>
<evidence type="ECO:0000313" key="19">
    <source>
        <dbReference type="Proteomes" id="UP000272771"/>
    </source>
</evidence>
<dbReference type="GO" id="GO:0006281">
    <property type="term" value="P:DNA repair"/>
    <property type="evidence" value="ECO:0007669"/>
    <property type="project" value="UniProtKB-KW"/>
</dbReference>
<keyword evidence="7 15" id="KW-0227">DNA damage</keyword>
<evidence type="ECO:0000256" key="13">
    <source>
        <dbReference type="ARBA" id="ARBA00034005"/>
    </source>
</evidence>
<dbReference type="GO" id="GO:0003911">
    <property type="term" value="F:DNA ligase (NAD+) activity"/>
    <property type="evidence" value="ECO:0007669"/>
    <property type="project" value="UniProtKB-UniRule"/>
</dbReference>
<dbReference type="InterPro" id="IPR036420">
    <property type="entry name" value="BRCT_dom_sf"/>
</dbReference>
<keyword evidence="6 15" id="KW-0479">Metal-binding</keyword>
<feature type="binding site" evidence="15">
    <location>
        <position position="452"/>
    </location>
    <ligand>
        <name>Zn(2+)</name>
        <dbReference type="ChEBI" id="CHEBI:29105"/>
    </ligand>
</feature>
<evidence type="ECO:0000256" key="2">
    <source>
        <dbReference type="ARBA" id="ARBA00012722"/>
    </source>
</evidence>
<dbReference type="PROSITE" id="PS01055">
    <property type="entry name" value="DNA_LIGASE_N1"/>
    <property type="match status" value="1"/>
</dbReference>
<dbReference type="SMART" id="SM00292">
    <property type="entry name" value="BRCT"/>
    <property type="match status" value="1"/>
</dbReference>
<dbReference type="STRING" id="28091.SAMEA3174300_00307"/>
<dbReference type="PROSITE" id="PS50172">
    <property type="entry name" value="BRCT"/>
    <property type="match status" value="1"/>
</dbReference>
<dbReference type="PANTHER" id="PTHR23389">
    <property type="entry name" value="CHROMOSOME TRANSMISSION FIDELITY FACTOR 18"/>
    <property type="match status" value="1"/>
</dbReference>
<evidence type="ECO:0000256" key="15">
    <source>
        <dbReference type="HAMAP-Rule" id="MF_01588"/>
    </source>
</evidence>
<name>A0A448VQ13_9NEIS</name>
<keyword evidence="5 15" id="KW-0235">DNA replication</keyword>
<accession>A0A448VQ13</accession>
<dbReference type="InterPro" id="IPR013840">
    <property type="entry name" value="DNAligase_N"/>
</dbReference>
<dbReference type="Pfam" id="PF03120">
    <property type="entry name" value="OB_DNA_ligase"/>
    <property type="match status" value="1"/>
</dbReference>
<feature type="binding site" evidence="15">
    <location>
        <position position="181"/>
    </location>
    <ligand>
        <name>NAD(+)</name>
        <dbReference type="ChEBI" id="CHEBI:57540"/>
    </ligand>
</feature>
<proteinExistence type="inferred from homology"/>
<dbReference type="InterPro" id="IPR004150">
    <property type="entry name" value="NAD_DNA_ligase_OB"/>
</dbReference>
<dbReference type="CDD" id="cd00114">
    <property type="entry name" value="LIGANc"/>
    <property type="match status" value="1"/>
</dbReference>
<dbReference type="Gene3D" id="3.40.50.10190">
    <property type="entry name" value="BRCT domain"/>
    <property type="match status" value="1"/>
</dbReference>
<keyword evidence="10 15" id="KW-0520">NAD</keyword>
<dbReference type="SUPFAM" id="SSF52113">
    <property type="entry name" value="BRCT domain"/>
    <property type="match status" value="1"/>
</dbReference>
<evidence type="ECO:0000256" key="4">
    <source>
        <dbReference type="ARBA" id="ARBA00022598"/>
    </source>
</evidence>
<dbReference type="InterPro" id="IPR001357">
    <property type="entry name" value="BRCT_dom"/>
</dbReference>
<keyword evidence="19" id="KW-1185">Reference proteome</keyword>
<dbReference type="HAMAP" id="MF_01588">
    <property type="entry name" value="DNA_ligase_A"/>
    <property type="match status" value="1"/>
</dbReference>
<dbReference type="InterPro" id="IPR041663">
    <property type="entry name" value="DisA/LigA_HHH"/>
</dbReference>
<evidence type="ECO:0000256" key="8">
    <source>
        <dbReference type="ARBA" id="ARBA00022833"/>
    </source>
</evidence>
<dbReference type="NCBIfam" id="NF005932">
    <property type="entry name" value="PRK07956.1"/>
    <property type="match status" value="1"/>
</dbReference>
<dbReference type="EMBL" id="LR134533">
    <property type="protein sequence ID" value="VEJ51843.1"/>
    <property type="molecule type" value="Genomic_DNA"/>
</dbReference>
<feature type="domain" description="BRCT" evidence="17">
    <location>
        <begin position="739"/>
        <end position="816"/>
    </location>
</feature>
<feature type="binding site" evidence="15">
    <location>
        <position position="323"/>
    </location>
    <ligand>
        <name>NAD(+)</name>
        <dbReference type="ChEBI" id="CHEBI:57540"/>
    </ligand>
</feature>
<dbReference type="CDD" id="cd17748">
    <property type="entry name" value="BRCT_DNA_ligase_like"/>
    <property type="match status" value="1"/>
</dbReference>
<keyword evidence="11 15" id="KW-0234">DNA repair</keyword>
<feature type="binding site" evidence="15">
    <location>
        <begin position="81"/>
        <end position="82"/>
    </location>
    <ligand>
        <name>NAD(+)</name>
        <dbReference type="ChEBI" id="CHEBI:57540"/>
    </ligand>
</feature>
<keyword evidence="4 15" id="KW-0436">Ligase</keyword>
<dbReference type="InterPro" id="IPR010994">
    <property type="entry name" value="RuvA_2-like"/>
</dbReference>
<dbReference type="Pfam" id="PF00533">
    <property type="entry name" value="BRCT"/>
    <property type="match status" value="1"/>
</dbReference>
<dbReference type="GO" id="GO:0006260">
    <property type="term" value="P:DNA replication"/>
    <property type="evidence" value="ECO:0007669"/>
    <property type="project" value="UniProtKB-KW"/>
</dbReference>
<evidence type="ECO:0000256" key="16">
    <source>
        <dbReference type="RuleBase" id="RU000618"/>
    </source>
</evidence>
<evidence type="ECO:0000256" key="12">
    <source>
        <dbReference type="ARBA" id="ARBA00023211"/>
    </source>
</evidence>
<gene>
    <name evidence="18" type="primary">ligA_2</name>
    <name evidence="15" type="synonym">ligA</name>
    <name evidence="18" type="ORF">NCTC12742_01750</name>
</gene>
<comment type="cofactor">
    <cofactor evidence="15">
        <name>Mg(2+)</name>
        <dbReference type="ChEBI" id="CHEBI:18420"/>
    </cofactor>
    <cofactor evidence="15">
        <name>Mn(2+)</name>
        <dbReference type="ChEBI" id="CHEBI:29035"/>
    </cofactor>
</comment>
<sequence>MNNIALRIQELTEQLNRYAYEYYTLDAPTVPDAEYDRLFRELEALEAAHPDLRLPESPTQRVGGMPLDGFESVRHTVPMLSLNNAFSPQDENDAFDHAEMLAFDERVRGGLSGVQPEYVIEPKFDGLAISLLYRNGVLVQAATRGDGTTGEDVTQNIKTIANIPLKLRGDNLPSLLEVRGEVLMLKADFAALNEKQAADNQKLFANPRNAAAGSLRQLDSRITAKRRLHFFAYGIARIEGGTRLEEHIQELAYLFELGFSLPHGQFGVFPNIAEILAFYEHMSRKRPELPYEIDGMVVKVNSLAQQETLGFVSRAPRWAIAHKFPAEEALTVVEAIDVQVGRTGAVTPVARLQPVFVGGVTVTNATLHNEGETQRKDVRVGDTVVVRRAGDVIPEVVRVVLERRPMQTVTETVSDGLQNDLFAEPVRPSENVQTEQIPLYPQYRLPERCPICASEIEREEGEAVARCSGGMLCQAQRAQGLIHFASRKAMDIDGLGQRQIEQLVAQNLVQHFADLYRLDVPTLQLMKENADKEQAADTGSTVSDGLKTTVKKQSPTKWAENILAGIEASKQPELARFLFALGIRHVGERTAKVLAQAFGTLEKVRRAPEPVLACLPDIGAVVARSIAHFFAQPEQQAMIDELLAVGVVPQNQAVTLPLSQYVTPAKWLSRLPGFKISETKAAALWDLVGKNIDDLLNDNALNADWQQWRNQPENAALLLSMRQFLEQMPSENEPTVSDGLNQAVAGKTFVLTGTLPTLKRDEAQAMIEAAGGKVSGSVSKKTDYVVAGEAAGSKLEKANALGVAVLDEASLKLLIN</sequence>
<protein>
    <recommendedName>
        <fullName evidence="3 15">DNA ligase</fullName>
        <ecNumber evidence="2 15">6.5.1.2</ecNumber>
    </recommendedName>
    <alternativeName>
        <fullName evidence="15">Polydeoxyribonucleotide synthase [NAD(+)]</fullName>
    </alternativeName>
</protein>
<feature type="binding site" evidence="15">
    <location>
        <position position="449"/>
    </location>
    <ligand>
        <name>Zn(2+)</name>
        <dbReference type="ChEBI" id="CHEBI:29105"/>
    </ligand>
</feature>
<dbReference type="SUPFAM" id="SSF47781">
    <property type="entry name" value="RuvA domain 2-like"/>
    <property type="match status" value="1"/>
</dbReference>
<dbReference type="Gene3D" id="1.10.287.610">
    <property type="entry name" value="Helix hairpin bin"/>
    <property type="match status" value="1"/>
</dbReference>
<comment type="similarity">
    <text evidence="14 15">Belongs to the NAD-dependent DNA ligase family. LigA subfamily.</text>
</comment>
<comment type="caution">
    <text evidence="15">Lacks conserved residue(s) required for the propagation of feature annotation.</text>
</comment>
<keyword evidence="12 15" id="KW-0464">Manganese</keyword>